<feature type="chain" id="PRO_5046073688" description="Lipoprotein" evidence="2">
    <location>
        <begin position="20"/>
        <end position="69"/>
    </location>
</feature>
<feature type="region of interest" description="Disordered" evidence="1">
    <location>
        <begin position="44"/>
        <end position="69"/>
    </location>
</feature>
<evidence type="ECO:0000313" key="4">
    <source>
        <dbReference type="Proteomes" id="UP001202281"/>
    </source>
</evidence>
<evidence type="ECO:0000313" key="3">
    <source>
        <dbReference type="EMBL" id="MCJ2188896.1"/>
    </source>
</evidence>
<name>A0ABT0BVQ6_9SPHN</name>
<dbReference type="RefSeq" id="WP_243923894.1">
    <property type="nucleotide sequence ID" value="NZ_JALHLG010000052.1"/>
</dbReference>
<comment type="caution">
    <text evidence="3">The sequence shown here is derived from an EMBL/GenBank/DDBJ whole genome shotgun (WGS) entry which is preliminary data.</text>
</comment>
<keyword evidence="2" id="KW-0732">Signal</keyword>
<reference evidence="3 4" key="1">
    <citation type="submission" date="2022-04" db="EMBL/GenBank/DDBJ databases">
        <title>Identification of a novel bacterium isolated from mangrove sediments.</title>
        <authorList>
            <person name="Pan X."/>
        </authorList>
    </citation>
    <scope>NUCLEOTIDE SEQUENCE [LARGE SCALE GENOMIC DNA]</scope>
    <source>
        <strain evidence="3 4">B2638</strain>
    </source>
</reference>
<evidence type="ECO:0000256" key="1">
    <source>
        <dbReference type="SAM" id="MobiDB-lite"/>
    </source>
</evidence>
<keyword evidence="4" id="KW-1185">Reference proteome</keyword>
<gene>
    <name evidence="3" type="ORF">MTR66_19020</name>
</gene>
<sequence length="69" mass="6932">MKRCCLLAGLLALAACGKADNDPGPGGVTVGEARALDEAAAMLDARRPPPEALEPSMAQPTDAASEAAR</sequence>
<evidence type="ECO:0000256" key="2">
    <source>
        <dbReference type="SAM" id="SignalP"/>
    </source>
</evidence>
<accession>A0ABT0BVQ6</accession>
<evidence type="ECO:0008006" key="5">
    <source>
        <dbReference type="Google" id="ProtNLM"/>
    </source>
</evidence>
<dbReference type="PROSITE" id="PS51257">
    <property type="entry name" value="PROKAR_LIPOPROTEIN"/>
    <property type="match status" value="1"/>
</dbReference>
<protein>
    <recommendedName>
        <fullName evidence="5">Lipoprotein</fullName>
    </recommendedName>
</protein>
<proteinExistence type="predicted"/>
<feature type="signal peptide" evidence="2">
    <location>
        <begin position="1"/>
        <end position="19"/>
    </location>
</feature>
<dbReference type="Proteomes" id="UP001202281">
    <property type="component" value="Unassembled WGS sequence"/>
</dbReference>
<dbReference type="EMBL" id="JALHLG010000052">
    <property type="protein sequence ID" value="MCJ2188896.1"/>
    <property type="molecule type" value="Genomic_DNA"/>
</dbReference>
<organism evidence="3 4">
    <name type="scientific">Novosphingobium beihaiensis</name>
    <dbReference type="NCBI Taxonomy" id="2930389"/>
    <lineage>
        <taxon>Bacteria</taxon>
        <taxon>Pseudomonadati</taxon>
        <taxon>Pseudomonadota</taxon>
        <taxon>Alphaproteobacteria</taxon>
        <taxon>Sphingomonadales</taxon>
        <taxon>Sphingomonadaceae</taxon>
        <taxon>Novosphingobium</taxon>
    </lineage>
</organism>